<organism evidence="2 3">
    <name type="scientific">Halovivax ruber (strain DSM 18193 / JCM 13892 / XH-70)</name>
    <dbReference type="NCBI Taxonomy" id="797302"/>
    <lineage>
        <taxon>Archaea</taxon>
        <taxon>Methanobacteriati</taxon>
        <taxon>Methanobacteriota</taxon>
        <taxon>Stenosarchaea group</taxon>
        <taxon>Halobacteria</taxon>
        <taxon>Halobacteriales</taxon>
        <taxon>Natrialbaceae</taxon>
        <taxon>Halovivax</taxon>
    </lineage>
</organism>
<keyword evidence="3" id="KW-1185">Reference proteome</keyword>
<dbReference type="Proteomes" id="UP000010846">
    <property type="component" value="Chromosome"/>
</dbReference>
<reference evidence="2" key="1">
    <citation type="submission" date="2011-09" db="EMBL/GenBank/DDBJ databases">
        <title>Complete sequence of Halovivax ruber XH-70.</title>
        <authorList>
            <consortium name="US DOE Joint Genome Institute"/>
            <person name="Lucas S."/>
            <person name="Han J."/>
            <person name="Lapidus A."/>
            <person name="Cheng J.-F."/>
            <person name="Goodwin L."/>
            <person name="Pitluck S."/>
            <person name="Peters L."/>
            <person name="Mikhailova N."/>
            <person name="Davenport K."/>
            <person name="Detter J.C."/>
            <person name="Han C."/>
            <person name="Tapia R."/>
            <person name="Land M."/>
            <person name="Hauser L."/>
            <person name="Kyrpides N."/>
            <person name="Ivanova N."/>
            <person name="Pagani I."/>
            <person name="Sproer C."/>
            <person name="Anderson I."/>
            <person name="Woyke T."/>
        </authorList>
    </citation>
    <scope>NUCLEOTIDE SEQUENCE</scope>
    <source>
        <strain evidence="2">XH-70</strain>
    </source>
</reference>
<feature type="region of interest" description="Disordered" evidence="1">
    <location>
        <begin position="36"/>
        <end position="61"/>
    </location>
</feature>
<protein>
    <submittedName>
        <fullName evidence="2">Uncharacterized protein</fullName>
    </submittedName>
</protein>
<name>L0IDT4_HALRX</name>
<proteinExistence type="predicted"/>
<dbReference type="GeneID" id="14376918"/>
<dbReference type="eggNOG" id="arCOG09344">
    <property type="taxonomic scope" value="Archaea"/>
</dbReference>
<accession>L0IDT4</accession>
<dbReference type="KEGG" id="hru:Halru_2410"/>
<evidence type="ECO:0000256" key="1">
    <source>
        <dbReference type="SAM" id="MobiDB-lite"/>
    </source>
</evidence>
<sequence>MIFPSEAPLDAKRKKAGDVDGVQIKERKDGSWIVKVDRSEAEKPDPAPLEETQRAVRNSEEAQIKQELQTQTITPASTDVPVGTQSYIWHMTRGDESSSSSGHIVEFGGQDYDTSAEEATAATLGTVGWGAMTRSSWIGTPFRGTGSGTQSATVTAYGDYNGFMVTAGSGSFSADVEFVLQNLSTNAEWSTTIYQNSGSLLGGHVTGETNYTASVHPEIRAGDDYLAYTRLETSVNLTGGADCSSDFGPQDGDDAPKGQGVGLYYIGIDF</sequence>
<evidence type="ECO:0000313" key="2">
    <source>
        <dbReference type="EMBL" id="AGB16993.1"/>
    </source>
</evidence>
<evidence type="ECO:0000313" key="3">
    <source>
        <dbReference type="Proteomes" id="UP000010846"/>
    </source>
</evidence>
<gene>
    <name evidence="2" type="ordered locus">Halru_2410</name>
</gene>
<dbReference type="EMBL" id="CP003050">
    <property type="protein sequence ID" value="AGB16993.1"/>
    <property type="molecule type" value="Genomic_DNA"/>
</dbReference>
<dbReference type="HOGENOM" id="CLU_1028990_0_0_2"/>
<feature type="region of interest" description="Disordered" evidence="1">
    <location>
        <begin position="1"/>
        <end position="20"/>
    </location>
</feature>
<dbReference type="AlphaFoldDB" id="L0IDT4"/>
<dbReference type="RefSeq" id="WP_015301597.1">
    <property type="nucleotide sequence ID" value="NC_019964.1"/>
</dbReference>